<dbReference type="NCBIfam" id="TIGR02276">
    <property type="entry name" value="beta_rpt_yvtn"/>
    <property type="match status" value="1"/>
</dbReference>
<organism evidence="10">
    <name type="scientific">freshwater metagenome</name>
    <dbReference type="NCBI Taxonomy" id="449393"/>
    <lineage>
        <taxon>unclassified sequences</taxon>
        <taxon>metagenomes</taxon>
        <taxon>ecological metagenomes</taxon>
    </lineage>
</organism>
<evidence type="ECO:0000313" key="5">
    <source>
        <dbReference type="EMBL" id="CAB4716081.1"/>
    </source>
</evidence>
<gene>
    <name evidence="4" type="ORF">UFOPK2510_00784</name>
    <name evidence="5" type="ORF">UFOPK2718_00136</name>
    <name evidence="6" type="ORF">UFOPK2936_00768</name>
    <name evidence="7" type="ORF">UFOPK3174_00307</name>
    <name evidence="8" type="ORF">UFOPK3328_00099</name>
    <name evidence="9" type="ORF">UFOPK3779_00099</name>
    <name evidence="10" type="ORF">UFOPK3913_00125</name>
    <name evidence="3" type="ORF">UFOPK4107_00540</name>
    <name evidence="11" type="ORF">UFOPK4403_00728</name>
</gene>
<dbReference type="InterPro" id="IPR011045">
    <property type="entry name" value="N2O_reductase_N"/>
</dbReference>
<dbReference type="EMBL" id="CAFABH010000003">
    <property type="protein sequence ID" value="CAB4822257.1"/>
    <property type="molecule type" value="Genomic_DNA"/>
</dbReference>
<evidence type="ECO:0000313" key="11">
    <source>
        <dbReference type="EMBL" id="CAB5072151.1"/>
    </source>
</evidence>
<accession>A0A6J7LJW3</accession>
<dbReference type="Pfam" id="PF21783">
    <property type="entry name" value="YNCE"/>
    <property type="match status" value="1"/>
</dbReference>
<dbReference type="SUPFAM" id="SSF50974">
    <property type="entry name" value="Nitrous oxide reductase, N-terminal domain"/>
    <property type="match status" value="1"/>
</dbReference>
<sequence>MRNRLIFAFLSLLVGSQLSVASAEEFAPSENTKLVLVKTISGAITPKSVRASGTGIVSAHNMMYRHSVTIYDAHSMSLTATVPDTVVLSDFGFDQFSGTYQGAPVEGAYSPDGKYLYVTNYAMYGKGFDREGHDTCSPASNYDKSFLYRIDLSTSAIDAVYQVGVVPKVVEVTPDNKYILVTNWCSYDLKVISIESQKVIKTLKIGAYPRGIVISPDASTAYVAQMGGTTIHEIDLATFKEKLIQIGTNPRAIVLSPDGTKLYATLNLSGKVIGYDLVKRKKLKTITTGKETRSLAISSDGTALFVVNFGSATVSKIRTSDFAVLQTLKVCTQPIGVTFESTTNRTWVACYLGQIKIFDNR</sequence>
<dbReference type="AlphaFoldDB" id="A0A6J7LJW3"/>
<dbReference type="PANTHER" id="PTHR47197:SF3">
    <property type="entry name" value="DIHYDRO-HEME D1 DEHYDROGENASE"/>
    <property type="match status" value="1"/>
</dbReference>
<dbReference type="InterPro" id="IPR011964">
    <property type="entry name" value="YVTN_b-propeller_repeat"/>
</dbReference>
<feature type="domain" description="YNCE-like beta-propeller" evidence="2">
    <location>
        <begin position="144"/>
        <end position="213"/>
    </location>
</feature>
<dbReference type="InterPro" id="IPR015943">
    <property type="entry name" value="WD40/YVTN_repeat-like_dom_sf"/>
</dbReference>
<dbReference type="InterPro" id="IPR051200">
    <property type="entry name" value="Host-pathogen_enzymatic-act"/>
</dbReference>
<evidence type="ECO:0000256" key="1">
    <source>
        <dbReference type="ARBA" id="ARBA00022729"/>
    </source>
</evidence>
<proteinExistence type="predicted"/>
<evidence type="ECO:0000313" key="9">
    <source>
        <dbReference type="EMBL" id="CAB4934645.1"/>
    </source>
</evidence>
<dbReference type="EMBL" id="CAFBOC010000001">
    <property type="protein sequence ID" value="CAB4968548.1"/>
    <property type="molecule type" value="Genomic_DNA"/>
</dbReference>
<evidence type="ECO:0000313" key="6">
    <source>
        <dbReference type="EMBL" id="CAB4779221.1"/>
    </source>
</evidence>
<dbReference type="EMBL" id="CAEZYM010000001">
    <property type="protein sequence ID" value="CAB4716081.1"/>
    <property type="molecule type" value="Genomic_DNA"/>
</dbReference>
<keyword evidence="1" id="KW-0732">Signal</keyword>
<name>A0A6J7LJW3_9ZZZZ</name>
<evidence type="ECO:0000313" key="8">
    <source>
        <dbReference type="EMBL" id="CAB4855670.1"/>
    </source>
</evidence>
<dbReference type="EMBL" id="CAFBNH010000001">
    <property type="protein sequence ID" value="CAB4934645.1"/>
    <property type="molecule type" value="Genomic_DNA"/>
</dbReference>
<dbReference type="EMBL" id="CAEZZW010000003">
    <property type="protein sequence ID" value="CAB4779221.1"/>
    <property type="molecule type" value="Genomic_DNA"/>
</dbReference>
<evidence type="ECO:0000313" key="10">
    <source>
        <dbReference type="EMBL" id="CAB4968548.1"/>
    </source>
</evidence>
<dbReference type="InterPro" id="IPR048433">
    <property type="entry name" value="YNCE-like_beta-prop"/>
</dbReference>
<reference evidence="10" key="1">
    <citation type="submission" date="2020-05" db="EMBL/GenBank/DDBJ databases">
        <authorList>
            <person name="Chiriac C."/>
            <person name="Salcher M."/>
            <person name="Ghai R."/>
            <person name="Kavagutti S V."/>
        </authorList>
    </citation>
    <scope>NUCLEOTIDE SEQUENCE</scope>
</reference>
<dbReference type="EMBL" id="CAFBLD010000001">
    <property type="protein sequence ID" value="CAB4855670.1"/>
    <property type="molecule type" value="Genomic_DNA"/>
</dbReference>
<dbReference type="EMBL" id="CAESAE010000003">
    <property type="protein sequence ID" value="CAB4335199.1"/>
    <property type="molecule type" value="Genomic_DNA"/>
</dbReference>
<dbReference type="PANTHER" id="PTHR47197">
    <property type="entry name" value="PROTEIN NIRF"/>
    <property type="match status" value="1"/>
</dbReference>
<protein>
    <submittedName>
        <fullName evidence="10">Unannotated protein</fullName>
    </submittedName>
</protein>
<evidence type="ECO:0000313" key="4">
    <source>
        <dbReference type="EMBL" id="CAB4692413.1"/>
    </source>
</evidence>
<evidence type="ECO:0000259" key="2">
    <source>
        <dbReference type="Pfam" id="PF21783"/>
    </source>
</evidence>
<evidence type="ECO:0000313" key="3">
    <source>
        <dbReference type="EMBL" id="CAB4335199.1"/>
    </source>
</evidence>
<dbReference type="Gene3D" id="2.130.10.10">
    <property type="entry name" value="YVTN repeat-like/Quinoprotein amine dehydrogenase"/>
    <property type="match status" value="3"/>
</dbReference>
<dbReference type="EMBL" id="CAFBQX010000003">
    <property type="protein sequence ID" value="CAB5072151.1"/>
    <property type="molecule type" value="Genomic_DNA"/>
</dbReference>
<evidence type="ECO:0000313" key="7">
    <source>
        <dbReference type="EMBL" id="CAB4822257.1"/>
    </source>
</evidence>
<dbReference type="EMBL" id="CAEZXO010000004">
    <property type="protein sequence ID" value="CAB4692413.1"/>
    <property type="molecule type" value="Genomic_DNA"/>
</dbReference>